<comment type="caution">
    <text evidence="2">The sequence shown here is derived from an EMBL/GenBank/DDBJ whole genome shotgun (WGS) entry which is preliminary data.</text>
</comment>
<keyword evidence="1" id="KW-0812">Transmembrane</keyword>
<dbReference type="Proteomes" id="UP001607303">
    <property type="component" value="Unassembled WGS sequence"/>
</dbReference>
<protein>
    <submittedName>
        <fullName evidence="2">Disintegrin and metalloproteinase domain-containing protein 10-like</fullName>
    </submittedName>
</protein>
<organism evidence="2 3">
    <name type="scientific">Vespula maculifrons</name>
    <name type="common">Eastern yellow jacket</name>
    <name type="synonym">Wasp</name>
    <dbReference type="NCBI Taxonomy" id="7453"/>
    <lineage>
        <taxon>Eukaryota</taxon>
        <taxon>Metazoa</taxon>
        <taxon>Ecdysozoa</taxon>
        <taxon>Arthropoda</taxon>
        <taxon>Hexapoda</taxon>
        <taxon>Insecta</taxon>
        <taxon>Pterygota</taxon>
        <taxon>Neoptera</taxon>
        <taxon>Endopterygota</taxon>
        <taxon>Hymenoptera</taxon>
        <taxon>Apocrita</taxon>
        <taxon>Aculeata</taxon>
        <taxon>Vespoidea</taxon>
        <taxon>Vespidae</taxon>
        <taxon>Vespinae</taxon>
        <taxon>Vespula</taxon>
    </lineage>
</organism>
<feature type="transmembrane region" description="Helical" evidence="1">
    <location>
        <begin position="81"/>
        <end position="102"/>
    </location>
</feature>
<keyword evidence="1" id="KW-1133">Transmembrane helix</keyword>
<sequence>MPTITLGNQEQSLFSTVAHIAIVALQTSDNAFGPPAGLLVLKVAMVVVVVLLASGMSPSPTPPPTRWKSRYAYAGFAYEDWPSLVIAATIVVLLRSSSFPLLTNITRDSYIRHYSPAWYDTAALREHRARSRRDTSASSRPKDATLNLRLRALDRFVKRHGPRHGITPNGVSSLTFYAPMCY</sequence>
<evidence type="ECO:0000313" key="2">
    <source>
        <dbReference type="EMBL" id="KAL2746444.1"/>
    </source>
</evidence>
<dbReference type="AlphaFoldDB" id="A0ABD2CP14"/>
<evidence type="ECO:0000313" key="3">
    <source>
        <dbReference type="Proteomes" id="UP001607303"/>
    </source>
</evidence>
<gene>
    <name evidence="2" type="ORF">V1477_004814</name>
</gene>
<proteinExistence type="predicted"/>
<evidence type="ECO:0000256" key="1">
    <source>
        <dbReference type="SAM" id="Phobius"/>
    </source>
</evidence>
<keyword evidence="1" id="KW-0472">Membrane</keyword>
<accession>A0ABD2CP14</accession>
<reference evidence="2 3" key="1">
    <citation type="journal article" date="2024" name="Ann. Entomol. Soc. Am.">
        <title>Genomic analyses of the southern and eastern yellowjacket wasps (Hymenoptera: Vespidae) reveal evolutionary signatures of social life.</title>
        <authorList>
            <person name="Catto M.A."/>
            <person name="Caine P.B."/>
            <person name="Orr S.E."/>
            <person name="Hunt B.G."/>
            <person name="Goodisman M.A.D."/>
        </authorList>
    </citation>
    <scope>NUCLEOTIDE SEQUENCE [LARGE SCALE GENOMIC DNA]</scope>
    <source>
        <strain evidence="2">232</strain>
        <tissue evidence="2">Head and thorax</tissue>
    </source>
</reference>
<dbReference type="EMBL" id="JAYRBN010000037">
    <property type="protein sequence ID" value="KAL2746444.1"/>
    <property type="molecule type" value="Genomic_DNA"/>
</dbReference>
<feature type="non-terminal residue" evidence="2">
    <location>
        <position position="182"/>
    </location>
</feature>
<keyword evidence="3" id="KW-1185">Reference proteome</keyword>
<name>A0ABD2CP14_VESMC</name>
<feature type="transmembrane region" description="Helical" evidence="1">
    <location>
        <begin position="39"/>
        <end position="61"/>
    </location>
</feature>